<dbReference type="REBASE" id="649015">
    <property type="entry name" value="PaqCORF10735P"/>
</dbReference>
<keyword evidence="2" id="KW-1185">Reference proteome</keyword>
<dbReference type="EMBL" id="POSP01000003">
    <property type="protein sequence ID" value="PND37955.1"/>
    <property type="molecule type" value="Genomic_DNA"/>
</dbReference>
<reference evidence="1 2" key="1">
    <citation type="submission" date="2018-01" db="EMBL/GenBank/DDBJ databases">
        <title>Draft genome sequence of Paucibacter aquatile CR182 isolated from freshwater of the Nakdong River.</title>
        <authorList>
            <person name="Choi A."/>
            <person name="Chung E.J."/>
        </authorList>
    </citation>
    <scope>NUCLEOTIDE SEQUENCE [LARGE SCALE GENOMIC DNA]</scope>
    <source>
        <strain evidence="1 2">CR182</strain>
    </source>
</reference>
<dbReference type="RefSeq" id="WP_102767875.1">
    <property type="nucleotide sequence ID" value="NZ_POSP01000003.1"/>
</dbReference>
<organism evidence="1 2">
    <name type="scientific">Kinneretia aquatilis</name>
    <dbReference type="NCBI Taxonomy" id="2070761"/>
    <lineage>
        <taxon>Bacteria</taxon>
        <taxon>Pseudomonadati</taxon>
        <taxon>Pseudomonadota</taxon>
        <taxon>Betaproteobacteria</taxon>
        <taxon>Burkholderiales</taxon>
        <taxon>Sphaerotilaceae</taxon>
        <taxon>Roseateles</taxon>
    </lineage>
</organism>
<evidence type="ECO:0000313" key="2">
    <source>
        <dbReference type="Proteomes" id="UP000235916"/>
    </source>
</evidence>
<evidence type="ECO:0008006" key="3">
    <source>
        <dbReference type="Google" id="ProtNLM"/>
    </source>
</evidence>
<sequence length="445" mass="48834">MSNADVNLDELQLDLKNPRFDGLDNQREALQKIVQSQGTKLVNLAEDIVENGLSPAHRMLVAKATGKGNFGYIVLDGNRRLAALRVLANPAVLDGMTGVGDLTIQKLRRLAKDFSLDAIQPIDVYVCKSESDARHWIEAIHTGENDGRGVVSWDGIATARYRGKNTSLKVLEFVKAAGKLTESELAALERFPITNLDRLLATPEIRELLGLTLEGGDLLSDLPQAELIRPLKKVVNDIASKTITVGQLKGKDDRLKYVNSLKAALPDLSRRTGTPEPLDRLAAHANTKGMSKASPAAKARSLLDRKALIPGQAQTPLNINDQKLQQMCRELRKLPLDTYPVSVAASFRVFLELSLDHYGAEKKVKDYNVDLPLKKKVEVVTAGLQLNGASKRDLQAFRALASNPNAALSIDRLHGVIHSRYALPTASELRTGWAEVQVAFTKIWE</sequence>
<accession>A0A2N8KWX6</accession>
<dbReference type="Proteomes" id="UP000235916">
    <property type="component" value="Unassembled WGS sequence"/>
</dbReference>
<comment type="caution">
    <text evidence="1">The sequence shown here is derived from an EMBL/GenBank/DDBJ whole genome shotgun (WGS) entry which is preliminary data.</text>
</comment>
<dbReference type="OrthoDB" id="8442375at2"/>
<proteinExistence type="predicted"/>
<gene>
    <name evidence="1" type="ORF">C1O66_10730</name>
</gene>
<evidence type="ECO:0000313" key="1">
    <source>
        <dbReference type="EMBL" id="PND37955.1"/>
    </source>
</evidence>
<protein>
    <recommendedName>
        <fullName evidence="3">ParB/Sulfiredoxin domain-containing protein</fullName>
    </recommendedName>
</protein>
<name>A0A2N8KWX6_9BURK</name>
<dbReference type="AlphaFoldDB" id="A0A2N8KWX6"/>